<dbReference type="OrthoDB" id="4207594at2759"/>
<evidence type="ECO:0000313" key="12">
    <source>
        <dbReference type="EMBL" id="KAF7493664.1"/>
    </source>
</evidence>
<gene>
    <name evidence="12" type="ORF">SSS_4660</name>
</gene>
<reference evidence="13" key="3">
    <citation type="submission" date="2022-06" db="UniProtKB">
        <authorList>
            <consortium name="EnsemblMetazoa"/>
        </authorList>
    </citation>
    <scope>IDENTIFICATION</scope>
</reference>
<feature type="region of interest" description="Disordered" evidence="10">
    <location>
        <begin position="168"/>
        <end position="206"/>
    </location>
</feature>
<dbReference type="GO" id="GO:0005737">
    <property type="term" value="C:cytoplasm"/>
    <property type="evidence" value="ECO:0007669"/>
    <property type="project" value="UniProtKB-SubCell"/>
</dbReference>
<keyword evidence="14" id="KW-1185">Reference proteome</keyword>
<evidence type="ECO:0000256" key="8">
    <source>
        <dbReference type="ARBA" id="ARBA00023242"/>
    </source>
</evidence>
<evidence type="ECO:0000256" key="1">
    <source>
        <dbReference type="ARBA" id="ARBA00004123"/>
    </source>
</evidence>
<reference evidence="12" key="2">
    <citation type="submission" date="2020-01" db="EMBL/GenBank/DDBJ databases">
        <authorList>
            <person name="Korhonen P.K.K."/>
            <person name="Guangxu M.G."/>
            <person name="Wang T.W."/>
            <person name="Stroehlein A.J.S."/>
            <person name="Young N.D."/>
            <person name="Ang C.-S.A."/>
            <person name="Fernando D.W.F."/>
            <person name="Lu H.L."/>
            <person name="Taylor S.T."/>
            <person name="Ehtesham M.E.M."/>
            <person name="Najaraj S.H.N."/>
            <person name="Harsha G.H.G."/>
            <person name="Madugundu A.M."/>
            <person name="Renuse S.R."/>
            <person name="Holt D.H."/>
            <person name="Pandey A.P."/>
            <person name="Papenfuss A.P."/>
            <person name="Gasser R.B.G."/>
            <person name="Fischer K.F."/>
        </authorList>
    </citation>
    <scope>NUCLEOTIDE SEQUENCE</scope>
    <source>
        <strain evidence="12">SSS_KF_BRIS2020</strain>
    </source>
</reference>
<dbReference type="CDD" id="cd12384">
    <property type="entry name" value="RRM_RBM24_RBM38_like"/>
    <property type="match status" value="1"/>
</dbReference>
<evidence type="ECO:0000256" key="9">
    <source>
        <dbReference type="PROSITE-ProRule" id="PRU00176"/>
    </source>
</evidence>
<organism evidence="12">
    <name type="scientific">Sarcoptes scabiei</name>
    <name type="common">Itch mite</name>
    <name type="synonym">Acarus scabiei</name>
    <dbReference type="NCBI Taxonomy" id="52283"/>
    <lineage>
        <taxon>Eukaryota</taxon>
        <taxon>Metazoa</taxon>
        <taxon>Ecdysozoa</taxon>
        <taxon>Arthropoda</taxon>
        <taxon>Chelicerata</taxon>
        <taxon>Arachnida</taxon>
        <taxon>Acari</taxon>
        <taxon>Acariformes</taxon>
        <taxon>Sarcoptiformes</taxon>
        <taxon>Astigmata</taxon>
        <taxon>Psoroptidia</taxon>
        <taxon>Sarcoptoidea</taxon>
        <taxon>Sarcoptidae</taxon>
        <taxon>Sarcoptinae</taxon>
        <taxon>Sarcoptes</taxon>
    </lineage>
</organism>
<keyword evidence="7" id="KW-0508">mRNA splicing</keyword>
<proteinExistence type="predicted"/>
<feature type="compositionally biased region" description="Polar residues" evidence="10">
    <location>
        <begin position="8"/>
        <end position="23"/>
    </location>
</feature>
<feature type="compositionally biased region" description="Polar residues" evidence="10">
    <location>
        <begin position="542"/>
        <end position="552"/>
    </location>
</feature>
<keyword evidence="8" id="KW-0539">Nucleus</keyword>
<keyword evidence="6 9" id="KW-0694">RNA-binding</keyword>
<evidence type="ECO:0000256" key="5">
    <source>
        <dbReference type="ARBA" id="ARBA00022782"/>
    </source>
</evidence>
<dbReference type="EnsemblMetazoa" id="SSS_4660s_mrna">
    <property type="protein sequence ID" value="KAF7493664.1"/>
    <property type="gene ID" value="SSS_4660"/>
</dbReference>
<keyword evidence="5" id="KW-0221">Differentiation</keyword>
<sequence length="654" mass="67272">MDVKAVDQNATNFTNNKSGDNPTMLESITKGANNKNNNIVNNSNNIGKNSQNKINDDGGGCENKSNGIKIKIDNGNNHHHHNCVTSSQSLTKSNTIPAVSLMVANNIDDSSANNHSSSSSSSLIVNQSAAQPSPSVSKSLLSPIPSTKSTASISTNTMTSLINIVDHSTSPSSTSASASSSSLSLSKSSSIDSNQSNNNNNNNTAQSIKSSLLDCTTTTSTIHSSSVASMTTTSSPSSTSSSLNFNAYYPNNHHHHYHHQSLKDTTFTKIFVGGLPYHTNDKSLRAFFESFGDIEEAVVITDRQTGKSRGYGFVTMVNRGAAEKAVKDANPIIDGRKANVNLAYLGAKPRNGFGLQNGSSGFPSFSSLSRNAQQLTSVPNCGITGIGLTTGTGTGGLGGNVNGSSGPFSTFPNSSMATFGHGTQFGFPAQPHFMYHPGPSGSALAANAAAPSSASAAFLSSGPAAAHTGLLLAPLNPFYTDYAAVAAAAAAFNPSPAQSFGPPSPAAYADSGHILTTFLAPTAYATSPMVSSGSASTSGGSENLSGFGSTQHQSHRYSNNGGSNGSTISSMHQSQPQQSFSNPSLVTTISPTTNSLHQHHLNHSHQPSAFYLGPSSNPGSNSNGFLTGIFTTPASNNAAAAAAAAAVYLNEARI</sequence>
<evidence type="ECO:0000313" key="14">
    <source>
        <dbReference type="Proteomes" id="UP000070412"/>
    </source>
</evidence>
<comment type="subcellular location">
    <subcellularLocation>
        <location evidence="2">Cytoplasm</location>
    </subcellularLocation>
    <subcellularLocation>
        <location evidence="1">Nucleus</location>
    </subcellularLocation>
</comment>
<dbReference type="EMBL" id="WVUK01000055">
    <property type="protein sequence ID" value="KAF7493664.1"/>
    <property type="molecule type" value="Genomic_DNA"/>
</dbReference>
<evidence type="ECO:0000256" key="7">
    <source>
        <dbReference type="ARBA" id="ARBA00023187"/>
    </source>
</evidence>
<dbReference type="GO" id="GO:0030154">
    <property type="term" value="P:cell differentiation"/>
    <property type="evidence" value="ECO:0007669"/>
    <property type="project" value="UniProtKB-KW"/>
</dbReference>
<evidence type="ECO:0000256" key="10">
    <source>
        <dbReference type="SAM" id="MobiDB-lite"/>
    </source>
</evidence>
<feature type="region of interest" description="Disordered" evidence="10">
    <location>
        <begin position="1"/>
        <end position="23"/>
    </location>
</feature>
<feature type="compositionally biased region" description="Low complexity" evidence="10">
    <location>
        <begin position="531"/>
        <end position="541"/>
    </location>
</feature>
<evidence type="ECO:0000256" key="6">
    <source>
        <dbReference type="ARBA" id="ARBA00022884"/>
    </source>
</evidence>
<protein>
    <submittedName>
        <fullName evidence="12">RNA-binding protein 38</fullName>
    </submittedName>
</protein>
<dbReference type="FunFam" id="3.30.70.330:FF:000077">
    <property type="entry name" value="RNA-binding motif protein 24"/>
    <property type="match status" value="1"/>
</dbReference>
<dbReference type="SUPFAM" id="SSF54928">
    <property type="entry name" value="RNA-binding domain, RBD"/>
    <property type="match status" value="1"/>
</dbReference>
<dbReference type="GO" id="GO:0008380">
    <property type="term" value="P:RNA splicing"/>
    <property type="evidence" value="ECO:0007669"/>
    <property type="project" value="UniProtKB-KW"/>
</dbReference>
<dbReference type="PANTHER" id="PTHR48024:SF56">
    <property type="entry name" value="HETEROGENEOUS NUCLEAR RIBONUCLEOPROTEIN A0"/>
    <property type="match status" value="1"/>
</dbReference>
<evidence type="ECO:0000256" key="2">
    <source>
        <dbReference type="ARBA" id="ARBA00004496"/>
    </source>
</evidence>
<feature type="domain" description="RRM" evidence="11">
    <location>
        <begin position="268"/>
        <end position="345"/>
    </location>
</feature>
<dbReference type="PROSITE" id="PS50102">
    <property type="entry name" value="RRM"/>
    <property type="match status" value="1"/>
</dbReference>
<dbReference type="Gene3D" id="3.30.70.330">
    <property type="match status" value="1"/>
</dbReference>
<dbReference type="InterPro" id="IPR035979">
    <property type="entry name" value="RBD_domain_sf"/>
</dbReference>
<dbReference type="SMART" id="SM00360">
    <property type="entry name" value="RRM"/>
    <property type="match status" value="1"/>
</dbReference>
<dbReference type="GO" id="GO:0003730">
    <property type="term" value="F:mRNA 3'-UTR binding"/>
    <property type="evidence" value="ECO:0007669"/>
    <property type="project" value="TreeGrafter"/>
</dbReference>
<accession>A0A834VFZ6</accession>
<feature type="compositionally biased region" description="Low complexity" evidence="10">
    <location>
        <begin position="110"/>
        <end position="146"/>
    </location>
</feature>
<name>A0A834VFZ6_SARSC</name>
<evidence type="ECO:0000313" key="13">
    <source>
        <dbReference type="EnsemblMetazoa" id="KAF7493664.1"/>
    </source>
</evidence>
<evidence type="ECO:0000256" key="3">
    <source>
        <dbReference type="ARBA" id="ARBA00022490"/>
    </source>
</evidence>
<feature type="region of interest" description="Disordered" evidence="10">
    <location>
        <begin position="110"/>
        <end position="151"/>
    </location>
</feature>
<feature type="region of interest" description="Disordered" evidence="10">
    <location>
        <begin position="529"/>
        <end position="616"/>
    </location>
</feature>
<dbReference type="PANTHER" id="PTHR48024">
    <property type="entry name" value="GEO13361P1-RELATED"/>
    <property type="match status" value="1"/>
</dbReference>
<keyword evidence="3" id="KW-0963">Cytoplasm</keyword>
<keyword evidence="4" id="KW-0507">mRNA processing</keyword>
<dbReference type="AlphaFoldDB" id="A0A834VFZ6"/>
<reference evidence="14" key="1">
    <citation type="journal article" date="2020" name="PLoS Negl. Trop. Dis.">
        <title>High-quality nuclear genome for Sarcoptes scabiei-A critical resource for a neglected parasite.</title>
        <authorList>
            <person name="Korhonen P.K."/>
            <person name="Gasser R.B."/>
            <person name="Ma G."/>
            <person name="Wang T."/>
            <person name="Stroehlein A.J."/>
            <person name="Young N.D."/>
            <person name="Ang C.S."/>
            <person name="Fernando D.D."/>
            <person name="Lu H.C."/>
            <person name="Taylor S."/>
            <person name="Reynolds S.L."/>
            <person name="Mofiz E."/>
            <person name="Najaraj S.H."/>
            <person name="Gowda H."/>
            <person name="Madugundu A."/>
            <person name="Renuse S."/>
            <person name="Holt D."/>
            <person name="Pandey A."/>
            <person name="Papenfuss A.T."/>
            <person name="Fischer K."/>
        </authorList>
    </citation>
    <scope>NUCLEOTIDE SEQUENCE [LARGE SCALE GENOMIC DNA]</scope>
</reference>
<dbReference type="InterPro" id="IPR000504">
    <property type="entry name" value="RRM_dom"/>
</dbReference>
<dbReference type="InterPro" id="IPR050886">
    <property type="entry name" value="RNA-binding_reg"/>
</dbReference>
<dbReference type="Proteomes" id="UP000070412">
    <property type="component" value="Unassembled WGS sequence"/>
</dbReference>
<feature type="compositionally biased region" description="Low complexity" evidence="10">
    <location>
        <begin position="573"/>
        <end position="584"/>
    </location>
</feature>
<evidence type="ECO:0000256" key="4">
    <source>
        <dbReference type="ARBA" id="ARBA00022664"/>
    </source>
</evidence>
<dbReference type="InterPro" id="IPR012677">
    <property type="entry name" value="Nucleotide-bd_a/b_plait_sf"/>
</dbReference>
<dbReference type="Pfam" id="PF00076">
    <property type="entry name" value="RRM_1"/>
    <property type="match status" value="1"/>
</dbReference>
<dbReference type="GO" id="GO:0005634">
    <property type="term" value="C:nucleus"/>
    <property type="evidence" value="ECO:0007669"/>
    <property type="project" value="UniProtKB-SubCell"/>
</dbReference>
<dbReference type="GO" id="GO:0006397">
    <property type="term" value="P:mRNA processing"/>
    <property type="evidence" value="ECO:0007669"/>
    <property type="project" value="UniProtKB-KW"/>
</dbReference>
<evidence type="ECO:0000259" key="11">
    <source>
        <dbReference type="PROSITE" id="PS50102"/>
    </source>
</evidence>